<dbReference type="AlphaFoldDB" id="A0AAD3S089"/>
<comment type="caution">
    <text evidence="1">The sequence shown here is derived from an EMBL/GenBank/DDBJ whole genome shotgun (WGS) entry which is preliminary data.</text>
</comment>
<keyword evidence="2" id="KW-1185">Reference proteome</keyword>
<proteinExistence type="predicted"/>
<reference evidence="1" key="1">
    <citation type="submission" date="2023-05" db="EMBL/GenBank/DDBJ databases">
        <title>Nepenthes gracilis genome sequencing.</title>
        <authorList>
            <person name="Fukushima K."/>
        </authorList>
    </citation>
    <scope>NUCLEOTIDE SEQUENCE</scope>
    <source>
        <strain evidence="1">SING2019-196</strain>
    </source>
</reference>
<evidence type="ECO:0000313" key="2">
    <source>
        <dbReference type="Proteomes" id="UP001279734"/>
    </source>
</evidence>
<sequence>MGCESGVFSSIFHQAGWGYNICTGGVVDDADVDADAASVCCWLFGVFFITFDTAADAAHAIVMQEGLLTSCGLLEAMHLDAGNFHSRRLQTV</sequence>
<organism evidence="1 2">
    <name type="scientific">Nepenthes gracilis</name>
    <name type="common">Slender pitcher plant</name>
    <dbReference type="NCBI Taxonomy" id="150966"/>
    <lineage>
        <taxon>Eukaryota</taxon>
        <taxon>Viridiplantae</taxon>
        <taxon>Streptophyta</taxon>
        <taxon>Embryophyta</taxon>
        <taxon>Tracheophyta</taxon>
        <taxon>Spermatophyta</taxon>
        <taxon>Magnoliopsida</taxon>
        <taxon>eudicotyledons</taxon>
        <taxon>Gunneridae</taxon>
        <taxon>Pentapetalae</taxon>
        <taxon>Caryophyllales</taxon>
        <taxon>Nepenthaceae</taxon>
        <taxon>Nepenthes</taxon>
    </lineage>
</organism>
<gene>
    <name evidence="1" type="ORF">Nepgr_003830</name>
</gene>
<evidence type="ECO:0000313" key="1">
    <source>
        <dbReference type="EMBL" id="GMH01991.1"/>
    </source>
</evidence>
<protein>
    <submittedName>
        <fullName evidence="1">Uncharacterized protein</fullName>
    </submittedName>
</protein>
<dbReference type="Proteomes" id="UP001279734">
    <property type="component" value="Unassembled WGS sequence"/>
</dbReference>
<name>A0AAD3S089_NEPGR</name>
<accession>A0AAD3S089</accession>
<dbReference type="EMBL" id="BSYO01000003">
    <property type="protein sequence ID" value="GMH01991.1"/>
    <property type="molecule type" value="Genomic_DNA"/>
</dbReference>